<protein>
    <submittedName>
        <fullName evidence="1">11734_t:CDS:1</fullName>
    </submittedName>
</protein>
<sequence>MIWSSAKSLLIVVAALIFDPFFFYKVKILIYLNTFNTAIAPCSISNTTSSSNEMPEDFEDFVTTHEALKTILLQVSNEEITKYEKQLSSVKNLDPVLIISQIKFRSISRVGRLIMQSWMLLQQMVFKIGAKMRILVVSFTSQLSPNSILYAEIFTLFKTPSSFLLASKLKSLMLNCTLLERREYNKSGSTQ</sequence>
<keyword evidence="2" id="KW-1185">Reference proteome</keyword>
<name>A0A9N8VAX1_9GLOM</name>
<dbReference type="Proteomes" id="UP000789342">
    <property type="component" value="Unassembled WGS sequence"/>
</dbReference>
<dbReference type="EMBL" id="CAJVPV010000147">
    <property type="protein sequence ID" value="CAG8444711.1"/>
    <property type="molecule type" value="Genomic_DNA"/>
</dbReference>
<comment type="caution">
    <text evidence="1">The sequence shown here is derived from an EMBL/GenBank/DDBJ whole genome shotgun (WGS) entry which is preliminary data.</text>
</comment>
<proteinExistence type="predicted"/>
<reference evidence="1" key="1">
    <citation type="submission" date="2021-06" db="EMBL/GenBank/DDBJ databases">
        <authorList>
            <person name="Kallberg Y."/>
            <person name="Tangrot J."/>
            <person name="Rosling A."/>
        </authorList>
    </citation>
    <scope>NUCLEOTIDE SEQUENCE</scope>
    <source>
        <strain evidence="1">CL551</strain>
    </source>
</reference>
<gene>
    <name evidence="1" type="ORF">AMORRO_LOCUS534</name>
</gene>
<evidence type="ECO:0000313" key="1">
    <source>
        <dbReference type="EMBL" id="CAG8444711.1"/>
    </source>
</evidence>
<dbReference type="AlphaFoldDB" id="A0A9N8VAX1"/>
<accession>A0A9N8VAX1</accession>
<evidence type="ECO:0000313" key="2">
    <source>
        <dbReference type="Proteomes" id="UP000789342"/>
    </source>
</evidence>
<organism evidence="1 2">
    <name type="scientific">Acaulospora morrowiae</name>
    <dbReference type="NCBI Taxonomy" id="94023"/>
    <lineage>
        <taxon>Eukaryota</taxon>
        <taxon>Fungi</taxon>
        <taxon>Fungi incertae sedis</taxon>
        <taxon>Mucoromycota</taxon>
        <taxon>Glomeromycotina</taxon>
        <taxon>Glomeromycetes</taxon>
        <taxon>Diversisporales</taxon>
        <taxon>Acaulosporaceae</taxon>
        <taxon>Acaulospora</taxon>
    </lineage>
</organism>